<dbReference type="Proteomes" id="UP000250918">
    <property type="component" value="Unassembled WGS sequence"/>
</dbReference>
<feature type="binding site" evidence="2">
    <location>
        <position position="177"/>
    </location>
    <ligand>
        <name>Fe cation</name>
        <dbReference type="ChEBI" id="CHEBI:24875"/>
        <label>1</label>
    </ligand>
</feature>
<dbReference type="GO" id="GO:0046872">
    <property type="term" value="F:metal ion binding"/>
    <property type="evidence" value="ECO:0007669"/>
    <property type="project" value="UniProtKB-KW"/>
</dbReference>
<gene>
    <name evidence="3" type="ORF">C3F09_07585</name>
</gene>
<feature type="binding site" evidence="2">
    <location>
        <position position="67"/>
    </location>
    <ligand>
        <name>Fe cation</name>
        <dbReference type="ChEBI" id="CHEBI:24875"/>
        <label>2</label>
    </ligand>
</feature>
<feature type="active site" description="Proton donor" evidence="1">
    <location>
        <position position="68"/>
    </location>
</feature>
<evidence type="ECO:0000256" key="2">
    <source>
        <dbReference type="PIRSR" id="PIRSR004789-51"/>
    </source>
</evidence>
<sequence>MTILFVADICGKTGRQAAAHMIKPLKEKYGAQYVVANVENAAGGFGITPEMSRKMFSYGINTQTSGNHIWDRVDILEYFETDPKLLRPANYPPGAPGTGWLIDTVGETKIGIINVMGRTYMPDTDCPFRMAKRLVTDMQRDTNVIFVDMHAEATSEKQAMAFYLDGMVSAIVGTHTHVQTADEQISERGTAYITDAGMTGPHDSIIGMEKGPSLGRFLTGMPKRFRSATGNVKISGVVVRVDANSGQAEHIERFCLPFDLANFKNEIHVEED</sequence>
<dbReference type="PIRSF" id="PIRSF004789">
    <property type="entry name" value="DR1281"/>
    <property type="match status" value="1"/>
</dbReference>
<proteinExistence type="predicted"/>
<evidence type="ECO:0000313" key="4">
    <source>
        <dbReference type="Proteomes" id="UP000250918"/>
    </source>
</evidence>
<keyword evidence="2" id="KW-0479">Metal-binding</keyword>
<feature type="binding site" evidence="2">
    <location>
        <position position="175"/>
    </location>
    <ligand>
        <name>Fe cation</name>
        <dbReference type="ChEBI" id="CHEBI:24875"/>
        <label>2</label>
    </ligand>
</feature>
<comment type="caution">
    <text evidence="3">The sequence shown here is derived from an EMBL/GenBank/DDBJ whole genome shotgun (WGS) entry which is preliminary data.</text>
</comment>
<dbReference type="SUPFAM" id="SSF56300">
    <property type="entry name" value="Metallo-dependent phosphatases"/>
    <property type="match status" value="1"/>
</dbReference>
<dbReference type="Gene3D" id="3.60.21.10">
    <property type="match status" value="1"/>
</dbReference>
<feature type="binding site" evidence="2">
    <location>
        <position position="39"/>
    </location>
    <ligand>
        <name>Fe cation</name>
        <dbReference type="ChEBI" id="CHEBI:24875"/>
        <label>1</label>
    </ligand>
</feature>
<dbReference type="EMBL" id="PQAP01000109">
    <property type="protein sequence ID" value="PWB71594.1"/>
    <property type="molecule type" value="Genomic_DNA"/>
</dbReference>
<dbReference type="InterPro" id="IPR029052">
    <property type="entry name" value="Metallo-depent_PP-like"/>
</dbReference>
<dbReference type="PANTHER" id="PTHR36303:SF1">
    <property type="entry name" value="2',3'-CYCLIC-NUCLEOTIDE 2'-PHOSPHODIESTERASE"/>
    <property type="match status" value="1"/>
</dbReference>
<dbReference type="NCBIfam" id="TIGR00282">
    <property type="entry name" value="TIGR00282 family metallophosphoesterase"/>
    <property type="match status" value="1"/>
</dbReference>
<feature type="binding site" evidence="2">
    <location>
        <position position="150"/>
    </location>
    <ligand>
        <name>Fe cation</name>
        <dbReference type="ChEBI" id="CHEBI:24875"/>
        <label>2</label>
    </ligand>
</feature>
<dbReference type="GO" id="GO:0004113">
    <property type="term" value="F:2',3'-cyclic-nucleotide 3'-phosphodiesterase activity"/>
    <property type="evidence" value="ECO:0007669"/>
    <property type="project" value="TreeGrafter"/>
</dbReference>
<evidence type="ECO:0000313" key="3">
    <source>
        <dbReference type="EMBL" id="PWB71594.1"/>
    </source>
</evidence>
<reference evidence="3 4" key="1">
    <citation type="journal article" date="2018" name="ISME J.">
        <title>A methanotrophic archaeon couples anaerobic oxidation of methane to Fe(III) reduction.</title>
        <authorList>
            <person name="Cai C."/>
            <person name="Leu A.O."/>
            <person name="Xie G.J."/>
            <person name="Guo J."/>
            <person name="Feng Y."/>
            <person name="Zhao J.X."/>
            <person name="Tyson G.W."/>
            <person name="Yuan Z."/>
            <person name="Hu S."/>
        </authorList>
    </citation>
    <scope>NUCLEOTIDE SEQUENCE [LARGE SCALE GENOMIC DNA]</scope>
    <source>
        <strain evidence="3">FeB_12</strain>
    </source>
</reference>
<dbReference type="PANTHER" id="PTHR36303">
    <property type="entry name" value="2',3'-CYCLIC-NUCLEOTIDE 2'-PHOSPHODIESTERASE"/>
    <property type="match status" value="1"/>
</dbReference>
<feature type="binding site" evidence="2">
    <location>
        <position position="40"/>
    </location>
    <ligand>
        <name>Fe cation</name>
        <dbReference type="ChEBI" id="CHEBI:24875"/>
        <label>1</label>
    </ligand>
</feature>
<name>A0A855X582_9BACT</name>
<protein>
    <submittedName>
        <fullName evidence="3">TIGR00282 family metallophosphoesterase</fullName>
    </submittedName>
</protein>
<dbReference type="InterPro" id="IPR005235">
    <property type="entry name" value="YmdB-like"/>
</dbReference>
<accession>A0A855X582</accession>
<organism evidence="3 4">
    <name type="scientific">candidate division GN15 bacterium</name>
    <dbReference type="NCBI Taxonomy" id="2072418"/>
    <lineage>
        <taxon>Bacteria</taxon>
        <taxon>candidate division GN15</taxon>
    </lineage>
</organism>
<evidence type="ECO:0000256" key="1">
    <source>
        <dbReference type="PIRSR" id="PIRSR004789-50"/>
    </source>
</evidence>
<dbReference type="Pfam" id="PF13277">
    <property type="entry name" value="YmdB"/>
    <property type="match status" value="1"/>
</dbReference>
<dbReference type="AlphaFoldDB" id="A0A855X582"/>
<feature type="binding site" evidence="2">
    <location>
        <position position="39"/>
    </location>
    <ligand>
        <name>Fe cation</name>
        <dbReference type="ChEBI" id="CHEBI:24875"/>
        <label>2</label>
    </ligand>
</feature>
<feature type="binding site" evidence="2">
    <location>
        <position position="8"/>
    </location>
    <ligand>
        <name>Fe cation</name>
        <dbReference type="ChEBI" id="CHEBI:24875"/>
        <label>1</label>
    </ligand>
</feature>
<dbReference type="CDD" id="cd07382">
    <property type="entry name" value="MPP_DR1281"/>
    <property type="match status" value="1"/>
</dbReference>